<keyword evidence="15" id="KW-1185">Reference proteome</keyword>
<dbReference type="InterPro" id="IPR026873">
    <property type="entry name" value="Ptb1"/>
</dbReference>
<evidence type="ECO:0000256" key="7">
    <source>
        <dbReference type="ARBA" id="ARBA00022723"/>
    </source>
</evidence>
<feature type="domain" description="Prenyltransferase alpha-alpha toroid" evidence="14">
    <location>
        <begin position="18"/>
        <end position="316"/>
    </location>
</feature>
<dbReference type="Gene3D" id="1.50.10.20">
    <property type="match status" value="1"/>
</dbReference>
<evidence type="ECO:0000313" key="16">
    <source>
        <dbReference type="RefSeq" id="XP_018019953.1"/>
    </source>
</evidence>
<dbReference type="InterPro" id="IPR008930">
    <property type="entry name" value="Terpenoid_cyclase/PrenylTrfase"/>
</dbReference>
<accession>A0A8B7P1Q4</accession>
<keyword evidence="4" id="KW-0597">Phosphoprotein</keyword>
<keyword evidence="7 13" id="KW-0479">Metal-binding</keyword>
<dbReference type="PANTHER" id="PTHR11774:SF11">
    <property type="entry name" value="GERANYLGERANYL TRANSFERASE TYPE-2 SUBUNIT BETA"/>
    <property type="match status" value="1"/>
</dbReference>
<dbReference type="RefSeq" id="XP_018019953.1">
    <property type="nucleotide sequence ID" value="XM_018164464.2"/>
</dbReference>
<dbReference type="OrthoDB" id="5428259at2759"/>
<comment type="cofactor">
    <cofactor evidence="13">
        <name>Zn(2+)</name>
        <dbReference type="ChEBI" id="CHEBI:29105"/>
    </cofactor>
    <text evidence="13">Binds 1 zinc ion per subunit.</text>
</comment>
<evidence type="ECO:0000256" key="9">
    <source>
        <dbReference type="ARBA" id="ARBA00022833"/>
    </source>
</evidence>
<dbReference type="InterPro" id="IPR001330">
    <property type="entry name" value="Prenyltrans"/>
</dbReference>
<gene>
    <name evidence="16" type="primary">LOC108676393</name>
</gene>
<dbReference type="FunFam" id="1.50.10.20:FF:000004">
    <property type="entry name" value="Geranylgeranyl transferase type-2 subunit beta"/>
    <property type="match status" value="1"/>
</dbReference>
<dbReference type="SUPFAM" id="SSF48239">
    <property type="entry name" value="Terpenoid cyclases/Protein prenyltransferases"/>
    <property type="match status" value="1"/>
</dbReference>
<evidence type="ECO:0000256" key="12">
    <source>
        <dbReference type="ARBA" id="ARBA00069127"/>
    </source>
</evidence>
<comment type="subunit">
    <text evidence="11">Heterotrimer composed of RABGGTA, RABGGTB and CHM; within this trimer, RABGGTA and RABGGTB form the catalytic component B, while CHM (component A) mediates peptide substrate binding. The Rab GGTase dimer (RGGT) interacts with CHM (component A) prior to Rab protein binding; the association is stabilized by geranylgeranyl pyrophosphate (GGpp). The CHM:RGGT:Rab complex is destabilized by GGpp. Interaction of RABGGTB with prenylated PTP4A2 precludes its association with RABGGTA and inhibits enzyme activity. Interacts with CHODL. Interacts with non-phosphorylated form of RAB8A; phosphorylation of RAB8A at 'Thr-72' disrupts this interaction.</text>
</comment>
<keyword evidence="8" id="KW-0677">Repeat</keyword>
<organism evidence="15 16">
    <name type="scientific">Hyalella azteca</name>
    <name type="common">Amphipod</name>
    <dbReference type="NCBI Taxonomy" id="294128"/>
    <lineage>
        <taxon>Eukaryota</taxon>
        <taxon>Metazoa</taxon>
        <taxon>Ecdysozoa</taxon>
        <taxon>Arthropoda</taxon>
        <taxon>Crustacea</taxon>
        <taxon>Multicrustacea</taxon>
        <taxon>Malacostraca</taxon>
        <taxon>Eumalacostraca</taxon>
        <taxon>Peracarida</taxon>
        <taxon>Amphipoda</taxon>
        <taxon>Senticaudata</taxon>
        <taxon>Talitrida</taxon>
        <taxon>Talitroidea</taxon>
        <taxon>Hyalellidae</taxon>
        <taxon>Hyalella</taxon>
    </lineage>
</organism>
<protein>
    <recommendedName>
        <fullName evidence="12 13">Geranylgeranyl transferase type-2 subunit beta</fullName>
        <ecNumber evidence="3 13">2.5.1.60</ecNumber>
    </recommendedName>
</protein>
<name>A0A8B7P1Q4_HYAAZ</name>
<keyword evidence="9 13" id="KW-0862">Zinc</keyword>
<sequence>MADHPKDVTITDEHPKTLLRDKHVEYIVSYSKKKDDFEYTMTEHIRMSGMYWGITAVDLLGCLGRMDHTEIVSFIQQCQDKTSGGIAPSIQHDPHMLSTLSAVQILVLLDSVSSIDVEGVVRYVSGLQNSDGSFNGDKWGEVDTRFSFCAVACLRLLNRLDAINKEKSVEFVMKCSNIDGGFGTRPGSETHAGQIYCCLGMLSILGELNRVDFDTLGWWLCERQLPSGGLNGRPEKLPDVCYSWWVLSSLTLLNRLHWINPDKMRTFILATQDPETGGFTDRPGDVPDLYHTLFGLAGLSLLGDTSLKRINPVFCMPQYVIDKLNISIQIVGDD</sequence>
<dbReference type="GeneID" id="108676393"/>
<evidence type="ECO:0000256" key="11">
    <source>
        <dbReference type="ARBA" id="ARBA00062019"/>
    </source>
</evidence>
<comment type="function">
    <text evidence="13">Catalyzes the transfer of a geranylgeranyl moiety from geranylgeranyl diphosphate to both cysteines of proteins with the C-terminal sequence -XXCC, -XCXC and -CCXX.</text>
</comment>
<evidence type="ECO:0000256" key="2">
    <source>
        <dbReference type="ARBA" id="ARBA00010497"/>
    </source>
</evidence>
<dbReference type="CTD" id="136043847"/>
<dbReference type="CDD" id="cd02894">
    <property type="entry name" value="GGTase-II"/>
    <property type="match status" value="1"/>
</dbReference>
<dbReference type="InterPro" id="IPR045089">
    <property type="entry name" value="PGGT1B-like"/>
</dbReference>
<dbReference type="Pfam" id="PF00432">
    <property type="entry name" value="Prenyltrans"/>
    <property type="match status" value="1"/>
</dbReference>
<evidence type="ECO:0000256" key="8">
    <source>
        <dbReference type="ARBA" id="ARBA00022737"/>
    </source>
</evidence>
<dbReference type="AlphaFoldDB" id="A0A8B7P1Q4"/>
<reference evidence="16" key="1">
    <citation type="submission" date="2025-08" db="UniProtKB">
        <authorList>
            <consortium name="RefSeq"/>
        </authorList>
    </citation>
    <scope>IDENTIFICATION</scope>
    <source>
        <tissue evidence="16">Whole organism</tissue>
    </source>
</reference>
<dbReference type="GO" id="GO:0004663">
    <property type="term" value="F:Rab geranylgeranyltransferase activity"/>
    <property type="evidence" value="ECO:0007669"/>
    <property type="project" value="UniProtKB-UniRule"/>
</dbReference>
<dbReference type="GO" id="GO:0005968">
    <property type="term" value="C:Rab-protein geranylgeranyltransferase complex"/>
    <property type="evidence" value="ECO:0007669"/>
    <property type="project" value="UniProtKB-UniRule"/>
</dbReference>
<comment type="function">
    <text evidence="1">Catalyzes the transfer of a geranylgeranyl moiety from geranylgeranyl diphosphate to both cysteines of Rab proteins with the C-terminal sequence -XXCC, -XCXC and -CCXX, such as RAB1A, RAB3A, RAB5A and RAB7A.</text>
</comment>
<evidence type="ECO:0000256" key="5">
    <source>
        <dbReference type="ARBA" id="ARBA00022602"/>
    </source>
</evidence>
<evidence type="ECO:0000259" key="14">
    <source>
        <dbReference type="Pfam" id="PF00432"/>
    </source>
</evidence>
<evidence type="ECO:0000256" key="4">
    <source>
        <dbReference type="ARBA" id="ARBA00022553"/>
    </source>
</evidence>
<keyword evidence="6 13" id="KW-0808">Transferase</keyword>
<dbReference type="PANTHER" id="PTHR11774">
    <property type="entry name" value="GERANYLGERANYL TRANSFERASE TYPE BETA SUBUNIT"/>
    <property type="match status" value="1"/>
</dbReference>
<evidence type="ECO:0000256" key="1">
    <source>
        <dbReference type="ARBA" id="ARBA00002902"/>
    </source>
</evidence>
<dbReference type="Proteomes" id="UP000694843">
    <property type="component" value="Unplaced"/>
</dbReference>
<comment type="catalytic activity">
    <reaction evidence="10 13">
        <text>geranylgeranyl diphosphate + L-cysteinyl-[protein] = S-geranylgeranyl-L-cysteinyl-[protein] + diphosphate</text>
        <dbReference type="Rhea" id="RHEA:21240"/>
        <dbReference type="Rhea" id="RHEA-COMP:10131"/>
        <dbReference type="Rhea" id="RHEA-COMP:11537"/>
        <dbReference type="ChEBI" id="CHEBI:29950"/>
        <dbReference type="ChEBI" id="CHEBI:33019"/>
        <dbReference type="ChEBI" id="CHEBI:57533"/>
        <dbReference type="ChEBI" id="CHEBI:86021"/>
        <dbReference type="EC" id="2.5.1.60"/>
    </reaction>
</comment>
<evidence type="ECO:0000313" key="15">
    <source>
        <dbReference type="Proteomes" id="UP000694843"/>
    </source>
</evidence>
<dbReference type="KEGG" id="hazt:108676393"/>
<evidence type="ECO:0000256" key="3">
    <source>
        <dbReference type="ARBA" id="ARBA00012656"/>
    </source>
</evidence>
<evidence type="ECO:0000256" key="6">
    <source>
        <dbReference type="ARBA" id="ARBA00022679"/>
    </source>
</evidence>
<dbReference type="EC" id="2.5.1.60" evidence="3 13"/>
<comment type="similarity">
    <text evidence="2 13">Belongs to the protein prenyltransferase subunit beta family.</text>
</comment>
<keyword evidence="5 13" id="KW-0637">Prenyltransferase</keyword>
<dbReference type="GO" id="GO:0046872">
    <property type="term" value="F:metal ion binding"/>
    <property type="evidence" value="ECO:0007669"/>
    <property type="project" value="UniProtKB-KW"/>
</dbReference>
<evidence type="ECO:0000256" key="13">
    <source>
        <dbReference type="RuleBase" id="RU365076"/>
    </source>
</evidence>
<evidence type="ECO:0000256" key="10">
    <source>
        <dbReference type="ARBA" id="ARBA00047658"/>
    </source>
</evidence>
<proteinExistence type="inferred from homology"/>
<dbReference type="OMA" id="VKRCQCP"/>